<proteinExistence type="predicted"/>
<evidence type="ECO:0000256" key="3">
    <source>
        <dbReference type="ARBA" id="ARBA00023163"/>
    </source>
</evidence>
<organism evidence="5">
    <name type="scientific">Desertifilum tharense IPPAS B-1220</name>
    <dbReference type="NCBI Taxonomy" id="1781255"/>
    <lineage>
        <taxon>Bacteria</taxon>
        <taxon>Bacillati</taxon>
        <taxon>Cyanobacteriota</taxon>
        <taxon>Cyanophyceae</taxon>
        <taxon>Desertifilales</taxon>
        <taxon>Desertifilaceae</taxon>
        <taxon>Desertifilum</taxon>
    </lineage>
</organism>
<gene>
    <name evidence="5" type="ORF">BH720_10260</name>
</gene>
<dbReference type="AlphaFoldDB" id="A0A1E5QK95"/>
<dbReference type="InterPro" id="IPR020449">
    <property type="entry name" value="Tscrpt_reg_AraC-type_HTH"/>
</dbReference>
<dbReference type="InterPro" id="IPR009057">
    <property type="entry name" value="Homeodomain-like_sf"/>
</dbReference>
<dbReference type="Pfam" id="PF12833">
    <property type="entry name" value="HTH_18"/>
    <property type="match status" value="1"/>
</dbReference>
<dbReference type="RefSeq" id="WP_069967103.1">
    <property type="nucleotide sequence ID" value="NZ_CM124774.1"/>
</dbReference>
<dbReference type="PRINTS" id="PR00032">
    <property type="entry name" value="HTHARAC"/>
</dbReference>
<feature type="domain" description="HTH araC/xylS-type" evidence="4">
    <location>
        <begin position="223"/>
        <end position="321"/>
    </location>
</feature>
<dbReference type="PROSITE" id="PS00041">
    <property type="entry name" value="HTH_ARAC_FAMILY_1"/>
    <property type="match status" value="1"/>
</dbReference>
<evidence type="ECO:0000259" key="4">
    <source>
        <dbReference type="PROSITE" id="PS01124"/>
    </source>
</evidence>
<dbReference type="STRING" id="1781255.BH720_10260"/>
<evidence type="ECO:0000256" key="2">
    <source>
        <dbReference type="ARBA" id="ARBA00023125"/>
    </source>
</evidence>
<keyword evidence="1" id="KW-0805">Transcription regulation</keyword>
<dbReference type="SMART" id="SM00342">
    <property type="entry name" value="HTH_ARAC"/>
    <property type="match status" value="1"/>
</dbReference>
<evidence type="ECO:0000256" key="1">
    <source>
        <dbReference type="ARBA" id="ARBA00023015"/>
    </source>
</evidence>
<dbReference type="EMBL" id="MJGC01000053">
    <property type="protein sequence ID" value="OEJ75105.1"/>
    <property type="molecule type" value="Genomic_DNA"/>
</dbReference>
<dbReference type="InterPro" id="IPR053142">
    <property type="entry name" value="PchR_regulatory_protein"/>
</dbReference>
<sequence>MAIALSQEEYWSLFAEEETIDLAAGETVQPYPEELGCGSVREIRLRDGLQLAIANYHLHEPLTLHCPEREHPLEYSFFLSGGIRDRSFIATAGQYSLYGSGLAPVEQCEWSASERLVAVNVHIDPALFLTFWNPASTRLQPELQHLFQPDSQPYYVRSGTTTAEMQMTIQQILQCPLQGIAKRIYLESKVWELMALLIDQELQQTQNSPVIPALKPDDVDRIYYAKEILLQRFDRPPSLLELARQVGLNDCTLKRGFRQVFGKTVFGYLHEYRLEYARQLLEERRLNVSEVAQKIGFVNRSYFAAAFRKKFGLTPKEYQVRYKNSA</sequence>
<keyword evidence="2" id="KW-0238">DNA-binding</keyword>
<dbReference type="PANTHER" id="PTHR47893:SF1">
    <property type="entry name" value="REGULATORY PROTEIN PCHR"/>
    <property type="match status" value="1"/>
</dbReference>
<evidence type="ECO:0000313" key="5">
    <source>
        <dbReference type="EMBL" id="OEJ75105.1"/>
    </source>
</evidence>
<dbReference type="InterPro" id="IPR018060">
    <property type="entry name" value="HTH_AraC"/>
</dbReference>
<accession>A0A1E5QK95</accession>
<comment type="caution">
    <text evidence="5">The sequence shown here is derived from an EMBL/GenBank/DDBJ whole genome shotgun (WGS) entry which is preliminary data.</text>
</comment>
<dbReference type="SUPFAM" id="SSF46689">
    <property type="entry name" value="Homeodomain-like"/>
    <property type="match status" value="2"/>
</dbReference>
<dbReference type="PROSITE" id="PS01124">
    <property type="entry name" value="HTH_ARAC_FAMILY_2"/>
    <property type="match status" value="1"/>
</dbReference>
<dbReference type="InterPro" id="IPR018062">
    <property type="entry name" value="HTH_AraC-typ_CS"/>
</dbReference>
<dbReference type="Gene3D" id="1.10.10.60">
    <property type="entry name" value="Homeodomain-like"/>
    <property type="match status" value="2"/>
</dbReference>
<dbReference type="GO" id="GO:0043565">
    <property type="term" value="F:sequence-specific DNA binding"/>
    <property type="evidence" value="ECO:0007669"/>
    <property type="project" value="InterPro"/>
</dbReference>
<dbReference type="PANTHER" id="PTHR47893">
    <property type="entry name" value="REGULATORY PROTEIN PCHR"/>
    <property type="match status" value="1"/>
</dbReference>
<dbReference type="GO" id="GO:0003700">
    <property type="term" value="F:DNA-binding transcription factor activity"/>
    <property type="evidence" value="ECO:0007669"/>
    <property type="project" value="InterPro"/>
</dbReference>
<protein>
    <submittedName>
        <fullName evidence="5">Transcriptional regulator</fullName>
    </submittedName>
</protein>
<dbReference type="OrthoDB" id="516574at2"/>
<reference evidence="5" key="1">
    <citation type="submission" date="2016-09" db="EMBL/GenBank/DDBJ databases">
        <title>Draft genome of thermotolerant cyanobacterium Desertifilum sp. strain IPPAS B-1220.</title>
        <authorList>
            <person name="Sinetova M.A."/>
            <person name="Bolakhan K."/>
            <person name="Zayadan B.K."/>
            <person name="Mironov K.S."/>
            <person name="Ustinova V."/>
            <person name="Kupriyanova E.V."/>
            <person name="Sidorov R.A."/>
            <person name="Skrypnik A.N."/>
            <person name="Gogoleva N.E."/>
            <person name="Gogolev Y.V."/>
            <person name="Los D.A."/>
        </authorList>
    </citation>
    <scope>NUCLEOTIDE SEQUENCE [LARGE SCALE GENOMIC DNA]</scope>
    <source>
        <strain evidence="5">IPPAS B-1220</strain>
    </source>
</reference>
<name>A0A1E5QK95_9CYAN</name>
<keyword evidence="3" id="KW-0804">Transcription</keyword>